<reference evidence="1" key="1">
    <citation type="submission" date="2021-02" db="EMBL/GenBank/DDBJ databases">
        <title>Metagenome analyses of Stigonema ocellatum DSM 106950, Chlorogloea purpurea SAG 13.99 and Gomphosphaeria aponina DSM 107014.</title>
        <authorList>
            <person name="Marter P."/>
            <person name="Huang S."/>
        </authorList>
    </citation>
    <scope>NUCLEOTIDE SEQUENCE</scope>
    <source>
        <strain evidence="1">JP213</strain>
    </source>
</reference>
<dbReference type="EMBL" id="JADQBC010000052">
    <property type="protein sequence ID" value="MBR8828041.1"/>
    <property type="molecule type" value="Genomic_DNA"/>
</dbReference>
<gene>
    <name evidence="1" type="ORF">DSM107014_09100</name>
</gene>
<comment type="caution">
    <text evidence="1">The sequence shown here is derived from an EMBL/GenBank/DDBJ whole genome shotgun (WGS) entry which is preliminary data.</text>
</comment>
<dbReference type="AlphaFoldDB" id="A0A941JS84"/>
<sequence>MKSTKRGYLDGINNPGVFWLNSICASTAVGIIQAIISGLIKVEEGIDWIYNFPQSNWLKTDGSSLINSNCYFCSSSENLYNLSSS</sequence>
<accession>A0A941JS84</accession>
<organism evidence="1 2">
    <name type="scientific">Gomphosphaeria aponina SAG 52.96 = DSM 107014</name>
    <dbReference type="NCBI Taxonomy" id="1521640"/>
    <lineage>
        <taxon>Bacteria</taxon>
        <taxon>Bacillati</taxon>
        <taxon>Cyanobacteriota</taxon>
        <taxon>Cyanophyceae</taxon>
        <taxon>Oscillatoriophycideae</taxon>
        <taxon>Chroococcales</taxon>
        <taxon>Gomphosphaeriaceae</taxon>
        <taxon>Gomphosphaeria</taxon>
    </lineage>
</organism>
<name>A0A941JS84_9CHRO</name>
<proteinExistence type="predicted"/>
<evidence type="ECO:0000313" key="2">
    <source>
        <dbReference type="Proteomes" id="UP000767446"/>
    </source>
</evidence>
<dbReference type="Proteomes" id="UP000767446">
    <property type="component" value="Unassembled WGS sequence"/>
</dbReference>
<evidence type="ECO:0000313" key="1">
    <source>
        <dbReference type="EMBL" id="MBR8828041.1"/>
    </source>
</evidence>
<protein>
    <recommendedName>
        <fullName evidence="3">THIF-type NAD/FAD binding fold domain-containing protein</fullName>
    </recommendedName>
</protein>
<evidence type="ECO:0008006" key="3">
    <source>
        <dbReference type="Google" id="ProtNLM"/>
    </source>
</evidence>